<protein>
    <submittedName>
        <fullName evidence="2">2-haloacid dehalogenase</fullName>
        <ecNumber evidence="2">3.8.1.2</ecNumber>
    </submittedName>
</protein>
<dbReference type="PRINTS" id="PR00413">
    <property type="entry name" value="HADHALOGNASE"/>
</dbReference>
<keyword evidence="1 2" id="KW-0378">Hydrolase</keyword>
<dbReference type="InterPro" id="IPR006439">
    <property type="entry name" value="HAD-SF_hydro_IA"/>
</dbReference>
<sequence length="102" mass="10573">MLDDAVASAGLGGLFDAVLSVDEVGIFKPAPAAYDMVGARFGTARAEVLFVSSNGWDICSGAAYGFRTLWVNRAGAPMDRLHGAPGHVARDLRALPNLIGGL</sequence>
<dbReference type="InterPro" id="IPR051540">
    <property type="entry name" value="S-2-haloacid_dehalogenase"/>
</dbReference>
<dbReference type="PATRIC" id="fig|1666912.4.peg.472"/>
<dbReference type="AlphaFoldDB" id="A0A0N8K8D1"/>
<evidence type="ECO:0000313" key="2">
    <source>
        <dbReference type="EMBL" id="KPP94201.1"/>
    </source>
</evidence>
<dbReference type="Gene3D" id="3.40.50.1000">
    <property type="entry name" value="HAD superfamily/HAD-like"/>
    <property type="match status" value="1"/>
</dbReference>
<accession>A0A0N8K8D1</accession>
<reference evidence="2 3" key="1">
    <citation type="submission" date="2015-09" db="EMBL/GenBank/DDBJ databases">
        <title>Identification and resolution of microdiversity through metagenomic sequencing of parallel consortia.</title>
        <authorList>
            <person name="Nelson W.C."/>
            <person name="Romine M.F."/>
            <person name="Lindemann S.R."/>
        </authorList>
    </citation>
    <scope>NUCLEOTIDE SEQUENCE [LARGE SCALE GENOMIC DNA]</scope>
    <source>
        <strain evidence="2">HL-91</strain>
    </source>
</reference>
<gene>
    <name evidence="2" type="ORF">HLUCCA05_12850</name>
</gene>
<dbReference type="InterPro" id="IPR036412">
    <property type="entry name" value="HAD-like_sf"/>
</dbReference>
<comment type="caution">
    <text evidence="2">The sequence shown here is derived from an EMBL/GenBank/DDBJ whole genome shotgun (WGS) entry which is preliminary data.</text>
</comment>
<dbReference type="SUPFAM" id="SSF56784">
    <property type="entry name" value="HAD-like"/>
    <property type="match status" value="1"/>
</dbReference>
<dbReference type="PANTHER" id="PTHR43316">
    <property type="entry name" value="HYDROLASE, HALOACID DELAHOGENASE-RELATED"/>
    <property type="match status" value="1"/>
</dbReference>
<dbReference type="EMBL" id="LJSG01000006">
    <property type="protein sequence ID" value="KPP94201.1"/>
    <property type="molecule type" value="Genomic_DNA"/>
</dbReference>
<organism evidence="2 3">
    <name type="scientific">Roseibaca calidilacus</name>
    <dbReference type="NCBI Taxonomy" id="1666912"/>
    <lineage>
        <taxon>Bacteria</taxon>
        <taxon>Pseudomonadati</taxon>
        <taxon>Pseudomonadota</taxon>
        <taxon>Alphaproteobacteria</taxon>
        <taxon>Rhodobacterales</taxon>
        <taxon>Paracoccaceae</taxon>
        <taxon>Roseinatronobacter</taxon>
    </lineage>
</organism>
<name>A0A0N8K8D1_9RHOB</name>
<dbReference type="PANTHER" id="PTHR43316:SF3">
    <property type="entry name" value="HALOACID DEHALOGENASE, TYPE II (AFU_ORTHOLOGUE AFUA_2G07750)-RELATED"/>
    <property type="match status" value="1"/>
</dbReference>
<evidence type="ECO:0000313" key="3">
    <source>
        <dbReference type="Proteomes" id="UP000050413"/>
    </source>
</evidence>
<dbReference type="Pfam" id="PF00702">
    <property type="entry name" value="Hydrolase"/>
    <property type="match status" value="1"/>
</dbReference>
<proteinExistence type="predicted"/>
<dbReference type="Proteomes" id="UP000050413">
    <property type="component" value="Unassembled WGS sequence"/>
</dbReference>
<dbReference type="GO" id="GO:0018784">
    <property type="term" value="F:(S)-2-haloacid dehalogenase activity"/>
    <property type="evidence" value="ECO:0007669"/>
    <property type="project" value="UniProtKB-EC"/>
</dbReference>
<dbReference type="InterPro" id="IPR023214">
    <property type="entry name" value="HAD_sf"/>
</dbReference>
<evidence type="ECO:0000256" key="1">
    <source>
        <dbReference type="ARBA" id="ARBA00022801"/>
    </source>
</evidence>
<dbReference type="EC" id="3.8.1.2" evidence="2"/>